<evidence type="ECO:0000313" key="1">
    <source>
        <dbReference type="EMBL" id="HGV54790.1"/>
    </source>
</evidence>
<reference evidence="1" key="1">
    <citation type="journal article" date="2020" name="mSystems">
        <title>Genome- and Community-Level Interaction Insights into Carbon Utilization and Element Cycling Functions of Hydrothermarchaeota in Hydrothermal Sediment.</title>
        <authorList>
            <person name="Zhou Z."/>
            <person name="Liu Y."/>
            <person name="Xu W."/>
            <person name="Pan J."/>
            <person name="Luo Z.H."/>
            <person name="Li M."/>
        </authorList>
    </citation>
    <scope>NUCLEOTIDE SEQUENCE [LARGE SCALE GENOMIC DNA]</scope>
    <source>
        <strain evidence="1">SpSt-605</strain>
    </source>
</reference>
<sequence>MSYPDLSLATTHIGSLPFTEVEEALAFSFNFDIPAWPQLPKYKEEGMLWQFVRTFPGFDLQKERILTDTSKFEEGMLKLYEDYVAIIEEGKLEILETQLDRGFSKSFFVFIDRAKQSNYSILKGQITGPFTLGISLKIETEEALIFREDLRDLLVKYLTIQALAQVYNLKKAAQTVILFFDEPGLSGFGSSAYITLSKEIVLGMLGEIISILKSHGCLTGIHVCANTSWDILFDCGVDIINFDSYAFFDKFVIYADKLIPFLAQGNKYIAWGAVPTEKETLSKVTIEELLSGFLRQLKSLAQLLSLDEEFLIKHSMLTPACGMGSLTEEMAYKVLKFIKDIKGKIL</sequence>
<dbReference type="Gene3D" id="3.20.20.210">
    <property type="match status" value="1"/>
</dbReference>
<dbReference type="EMBL" id="DSZU01000028">
    <property type="protein sequence ID" value="HGV54790.1"/>
    <property type="molecule type" value="Genomic_DNA"/>
</dbReference>
<accession>A0A832LWZ7</accession>
<dbReference type="SUPFAM" id="SSF51726">
    <property type="entry name" value="UROD/MetE-like"/>
    <property type="match status" value="1"/>
</dbReference>
<comment type="caution">
    <text evidence="1">The sequence shown here is derived from an EMBL/GenBank/DDBJ whole genome shotgun (WGS) entry which is preliminary data.</text>
</comment>
<name>A0A832LWZ7_9BACT</name>
<dbReference type="AlphaFoldDB" id="A0A832LWZ7"/>
<proteinExistence type="predicted"/>
<evidence type="ECO:0008006" key="2">
    <source>
        <dbReference type="Google" id="ProtNLM"/>
    </source>
</evidence>
<dbReference type="InterPro" id="IPR038071">
    <property type="entry name" value="UROD/MetE-like_sf"/>
</dbReference>
<gene>
    <name evidence="1" type="ORF">ENT73_01700</name>
</gene>
<protein>
    <recommendedName>
        <fullName evidence="2">Methionine synthase</fullName>
    </recommendedName>
</protein>
<organism evidence="1">
    <name type="scientific">Caldimicrobium thiodismutans</name>
    <dbReference type="NCBI Taxonomy" id="1653476"/>
    <lineage>
        <taxon>Bacteria</taxon>
        <taxon>Pseudomonadati</taxon>
        <taxon>Thermodesulfobacteriota</taxon>
        <taxon>Thermodesulfobacteria</taxon>
        <taxon>Thermodesulfobacteriales</taxon>
        <taxon>Thermodesulfobacteriaceae</taxon>
        <taxon>Caldimicrobium</taxon>
    </lineage>
</organism>